<dbReference type="GeneID" id="17252805"/>
<dbReference type="PaxDb" id="2903-EOD06654"/>
<comment type="subcellular location">
    <subcellularLocation>
        <location evidence="1">Nucleus</location>
    </subcellularLocation>
</comment>
<accession>A0A0D3I5W9</accession>
<dbReference type="GO" id="GO:0016592">
    <property type="term" value="C:mediator complex"/>
    <property type="evidence" value="ECO:0007669"/>
    <property type="project" value="InterPro"/>
</dbReference>
<organism evidence="6 7">
    <name type="scientific">Emiliania huxleyi (strain CCMP1516)</name>
    <dbReference type="NCBI Taxonomy" id="280463"/>
    <lineage>
        <taxon>Eukaryota</taxon>
        <taxon>Haptista</taxon>
        <taxon>Haptophyta</taxon>
        <taxon>Prymnesiophyceae</taxon>
        <taxon>Isochrysidales</taxon>
        <taxon>Noelaerhabdaceae</taxon>
        <taxon>Emiliania</taxon>
    </lineage>
</organism>
<dbReference type="RefSeq" id="XP_005759083.1">
    <property type="nucleotide sequence ID" value="XM_005759026.1"/>
</dbReference>
<reference evidence="6" key="2">
    <citation type="submission" date="2024-10" db="UniProtKB">
        <authorList>
            <consortium name="EnsemblProtists"/>
        </authorList>
    </citation>
    <scope>IDENTIFICATION</scope>
</reference>
<evidence type="ECO:0000256" key="4">
    <source>
        <dbReference type="ARBA" id="ARBA00023163"/>
    </source>
</evidence>
<dbReference type="PANTHER" id="PTHR13130:SF4">
    <property type="entry name" value="MEDIATOR OF RNA POLYMERASE II TRANSCRIPTION SUBUNIT 27"/>
    <property type="match status" value="1"/>
</dbReference>
<evidence type="ECO:0000256" key="5">
    <source>
        <dbReference type="ARBA" id="ARBA00023242"/>
    </source>
</evidence>
<evidence type="ECO:0000256" key="2">
    <source>
        <dbReference type="ARBA" id="ARBA00008048"/>
    </source>
</evidence>
<dbReference type="KEGG" id="ehx:EMIHUDRAFT_125146"/>
<dbReference type="Pfam" id="PF11571">
    <property type="entry name" value="Med27"/>
    <property type="match status" value="1"/>
</dbReference>
<keyword evidence="4" id="KW-0804">Transcription</keyword>
<dbReference type="AlphaFoldDB" id="A0A0D3I5W9"/>
<evidence type="ECO:0000313" key="6">
    <source>
        <dbReference type="EnsemblProtists" id="EOD06654"/>
    </source>
</evidence>
<proteinExistence type="inferred from homology"/>
<evidence type="ECO:0000256" key="1">
    <source>
        <dbReference type="ARBA" id="ARBA00004123"/>
    </source>
</evidence>
<evidence type="ECO:0000313" key="7">
    <source>
        <dbReference type="Proteomes" id="UP000013827"/>
    </source>
</evidence>
<protein>
    <submittedName>
        <fullName evidence="6">Uncharacterized protein</fullName>
    </submittedName>
</protein>
<name>A0A0D3I5W9_EMIH1</name>
<dbReference type="Proteomes" id="UP000013827">
    <property type="component" value="Unassembled WGS sequence"/>
</dbReference>
<dbReference type="InterPro" id="IPR021627">
    <property type="entry name" value="Mediator_Med27"/>
</dbReference>
<keyword evidence="3" id="KW-0805">Transcription regulation</keyword>
<dbReference type="HOGENOM" id="CLU_1450209_0_0_1"/>
<evidence type="ECO:0000256" key="3">
    <source>
        <dbReference type="ARBA" id="ARBA00023015"/>
    </source>
</evidence>
<keyword evidence="7" id="KW-1185">Reference proteome</keyword>
<dbReference type="GO" id="GO:0006357">
    <property type="term" value="P:regulation of transcription by RNA polymerase II"/>
    <property type="evidence" value="ECO:0007669"/>
    <property type="project" value="TreeGrafter"/>
</dbReference>
<dbReference type="GO" id="GO:0003713">
    <property type="term" value="F:transcription coactivator activity"/>
    <property type="evidence" value="ECO:0007669"/>
    <property type="project" value="TreeGrafter"/>
</dbReference>
<sequence>MEPTALLDAARQAAPAHLQRPESGLSVRHAAAATRPGYCVLEVGIAGAFSAAIEVAVAPEGSAGWLPRRVVVGPHEDGAACPAYLPHPRTHLFRALSAHAGSLLVHLDALPPAERLPRLIRWLCSLDGLWTERCAMCDRLLAPAGPSSTRLLPPTVRTPQLQAYHPGCFAASRGSACWEAEWVALRE</sequence>
<keyword evidence="5" id="KW-0539">Nucleus</keyword>
<comment type="similarity">
    <text evidence="2">Belongs to the Mediator complex subunit 27 family.</text>
</comment>
<dbReference type="EnsemblProtists" id="EOD06654">
    <property type="protein sequence ID" value="EOD06654"/>
    <property type="gene ID" value="EMIHUDRAFT_125146"/>
</dbReference>
<dbReference type="PANTHER" id="PTHR13130">
    <property type="entry name" value="34 KDA TRANSCRIPTIONAL CO-ACTIVATOR-RELATED"/>
    <property type="match status" value="1"/>
</dbReference>
<reference evidence="7" key="1">
    <citation type="journal article" date="2013" name="Nature">
        <title>Pan genome of the phytoplankton Emiliania underpins its global distribution.</title>
        <authorList>
            <person name="Read B.A."/>
            <person name="Kegel J."/>
            <person name="Klute M.J."/>
            <person name="Kuo A."/>
            <person name="Lefebvre S.C."/>
            <person name="Maumus F."/>
            <person name="Mayer C."/>
            <person name="Miller J."/>
            <person name="Monier A."/>
            <person name="Salamov A."/>
            <person name="Young J."/>
            <person name="Aguilar M."/>
            <person name="Claverie J.M."/>
            <person name="Frickenhaus S."/>
            <person name="Gonzalez K."/>
            <person name="Herman E.K."/>
            <person name="Lin Y.C."/>
            <person name="Napier J."/>
            <person name="Ogata H."/>
            <person name="Sarno A.F."/>
            <person name="Shmutz J."/>
            <person name="Schroeder D."/>
            <person name="de Vargas C."/>
            <person name="Verret F."/>
            <person name="von Dassow P."/>
            <person name="Valentin K."/>
            <person name="Van de Peer Y."/>
            <person name="Wheeler G."/>
            <person name="Dacks J.B."/>
            <person name="Delwiche C.F."/>
            <person name="Dyhrman S.T."/>
            <person name="Glockner G."/>
            <person name="John U."/>
            <person name="Richards T."/>
            <person name="Worden A.Z."/>
            <person name="Zhang X."/>
            <person name="Grigoriev I.V."/>
            <person name="Allen A.E."/>
            <person name="Bidle K."/>
            <person name="Borodovsky M."/>
            <person name="Bowler C."/>
            <person name="Brownlee C."/>
            <person name="Cock J.M."/>
            <person name="Elias M."/>
            <person name="Gladyshev V.N."/>
            <person name="Groth M."/>
            <person name="Guda C."/>
            <person name="Hadaegh A."/>
            <person name="Iglesias-Rodriguez M.D."/>
            <person name="Jenkins J."/>
            <person name="Jones B.M."/>
            <person name="Lawson T."/>
            <person name="Leese F."/>
            <person name="Lindquist E."/>
            <person name="Lobanov A."/>
            <person name="Lomsadze A."/>
            <person name="Malik S.B."/>
            <person name="Marsh M.E."/>
            <person name="Mackinder L."/>
            <person name="Mock T."/>
            <person name="Mueller-Roeber B."/>
            <person name="Pagarete A."/>
            <person name="Parker M."/>
            <person name="Probert I."/>
            <person name="Quesneville H."/>
            <person name="Raines C."/>
            <person name="Rensing S.A."/>
            <person name="Riano-Pachon D.M."/>
            <person name="Richier S."/>
            <person name="Rokitta S."/>
            <person name="Shiraiwa Y."/>
            <person name="Soanes D.M."/>
            <person name="van der Giezen M."/>
            <person name="Wahlund T.M."/>
            <person name="Williams B."/>
            <person name="Wilson W."/>
            <person name="Wolfe G."/>
            <person name="Wurch L.L."/>
        </authorList>
    </citation>
    <scope>NUCLEOTIDE SEQUENCE</scope>
</reference>